<dbReference type="GO" id="GO:0016829">
    <property type="term" value="F:lyase activity"/>
    <property type="evidence" value="ECO:0007669"/>
    <property type="project" value="UniProtKB-KW"/>
</dbReference>
<sequence>MPTMTFRDLHDADLPLLLPNAWDVASALAFVEAGFPAIGTTSFGVAASAGRADGGRSSRDATRDLARRLSVLPAYVSADIEDGYDDEPERVAQFVAGLGVAGINIEDSSANELIDPARHAAKITAIKRANPDVYVNARVDTYWLGQDADVESTLDRARAYVAAGADGVFVPGASDPADLRAITSELPVPVNVLVIPALSLRELGELGVRRVSTGSLPYRAAIDAAVGVARGVRDGGEVPTATPYPAMQDRLVRFERLLSR</sequence>
<dbReference type="Gene3D" id="3.20.20.60">
    <property type="entry name" value="Phosphoenolpyruvate-binding domains"/>
    <property type="match status" value="1"/>
</dbReference>
<evidence type="ECO:0000313" key="1">
    <source>
        <dbReference type="EMBL" id="GAA5189605.1"/>
    </source>
</evidence>
<reference evidence="2" key="1">
    <citation type="journal article" date="2019" name="Int. J. Syst. Evol. Microbiol.">
        <title>The Global Catalogue of Microorganisms (GCM) 10K type strain sequencing project: providing services to taxonomists for standard genome sequencing and annotation.</title>
        <authorList>
            <consortium name="The Broad Institute Genomics Platform"/>
            <consortium name="The Broad Institute Genome Sequencing Center for Infectious Disease"/>
            <person name="Wu L."/>
            <person name="Ma J."/>
        </authorList>
    </citation>
    <scope>NUCLEOTIDE SEQUENCE [LARGE SCALE GENOMIC DNA]</scope>
    <source>
        <strain evidence="2">JCM 18304</strain>
    </source>
</reference>
<accession>A0ABP9S258</accession>
<dbReference type="Proteomes" id="UP001501570">
    <property type="component" value="Unassembled WGS sequence"/>
</dbReference>
<dbReference type="InterPro" id="IPR039556">
    <property type="entry name" value="ICL/PEPM"/>
</dbReference>
<keyword evidence="2" id="KW-1185">Reference proteome</keyword>
<organism evidence="1 2">
    <name type="scientific">Rugosimonospora acidiphila</name>
    <dbReference type="NCBI Taxonomy" id="556531"/>
    <lineage>
        <taxon>Bacteria</taxon>
        <taxon>Bacillati</taxon>
        <taxon>Actinomycetota</taxon>
        <taxon>Actinomycetes</taxon>
        <taxon>Micromonosporales</taxon>
        <taxon>Micromonosporaceae</taxon>
        <taxon>Rugosimonospora</taxon>
    </lineage>
</organism>
<dbReference type="InterPro" id="IPR040442">
    <property type="entry name" value="Pyrv_kinase-like_dom_sf"/>
</dbReference>
<dbReference type="PANTHER" id="PTHR42905:SF16">
    <property type="entry name" value="CARBOXYPHOSPHONOENOLPYRUVATE PHOSPHONOMUTASE-LIKE PROTEIN (AFU_ORTHOLOGUE AFUA_5G07230)"/>
    <property type="match status" value="1"/>
</dbReference>
<protein>
    <submittedName>
        <fullName evidence="1">Isocitrate lyase/phosphoenolpyruvate mutase family protein</fullName>
    </submittedName>
</protein>
<comment type="caution">
    <text evidence="1">The sequence shown here is derived from an EMBL/GenBank/DDBJ whole genome shotgun (WGS) entry which is preliminary data.</text>
</comment>
<keyword evidence="1" id="KW-0456">Lyase</keyword>
<evidence type="ECO:0000313" key="2">
    <source>
        <dbReference type="Proteomes" id="UP001501570"/>
    </source>
</evidence>
<dbReference type="EMBL" id="BAABJQ010000012">
    <property type="protein sequence ID" value="GAA5189605.1"/>
    <property type="molecule type" value="Genomic_DNA"/>
</dbReference>
<gene>
    <name evidence="1" type="ORF">GCM10023322_42780</name>
</gene>
<dbReference type="CDD" id="cd00377">
    <property type="entry name" value="ICL_PEPM"/>
    <property type="match status" value="1"/>
</dbReference>
<proteinExistence type="predicted"/>
<dbReference type="SUPFAM" id="SSF51621">
    <property type="entry name" value="Phosphoenolpyruvate/pyruvate domain"/>
    <property type="match status" value="1"/>
</dbReference>
<name>A0ABP9S258_9ACTN</name>
<dbReference type="PANTHER" id="PTHR42905">
    <property type="entry name" value="PHOSPHOENOLPYRUVATE CARBOXYLASE"/>
    <property type="match status" value="1"/>
</dbReference>
<dbReference type="InterPro" id="IPR015813">
    <property type="entry name" value="Pyrv/PenolPyrv_kinase-like_dom"/>
</dbReference>
<dbReference type="Pfam" id="PF13714">
    <property type="entry name" value="PEP_mutase"/>
    <property type="match status" value="1"/>
</dbReference>